<proteinExistence type="predicted"/>
<name>A0A5C5WGW8_9PLAN</name>
<evidence type="ECO:0000256" key="2">
    <source>
        <dbReference type="SAM" id="Phobius"/>
    </source>
</evidence>
<evidence type="ECO:0000313" key="3">
    <source>
        <dbReference type="EMBL" id="TWT50026.1"/>
    </source>
</evidence>
<feature type="region of interest" description="Disordered" evidence="1">
    <location>
        <begin position="374"/>
        <end position="595"/>
    </location>
</feature>
<feature type="transmembrane region" description="Helical" evidence="2">
    <location>
        <begin position="39"/>
        <end position="61"/>
    </location>
</feature>
<feature type="transmembrane region" description="Helical" evidence="2">
    <location>
        <begin position="68"/>
        <end position="86"/>
    </location>
</feature>
<feature type="compositionally biased region" description="Acidic residues" evidence="1">
    <location>
        <begin position="566"/>
        <end position="584"/>
    </location>
</feature>
<accession>A0A5C5WGW8</accession>
<feature type="transmembrane region" description="Helical" evidence="2">
    <location>
        <begin position="12"/>
        <end position="33"/>
    </location>
</feature>
<evidence type="ECO:0000256" key="1">
    <source>
        <dbReference type="SAM" id="MobiDB-lite"/>
    </source>
</evidence>
<sequence length="936" mass="104051">MSSPFSIFRRNQRILMVVTTGLAMISFVLLGAISDPREIPTPLIVVFLAAIAGGIGWLLGLSRGKSSDWGVTGVILGALIAVFMIWSGRESNAVVMNGSDLTRKELIDLMRERNLANQFVQMAIVRTNPDLQEFEFQQRMMQFSFGGANTTEREVVLGEALRMEADSMHIDVTDQVVTEYINQMTDNKMTSAVFTEIRQDLGVTEQELLDVLKKEIRGRQALVLLYQQNQLTPQNFWEFYQKLNLQKSAQVASIPVSEFQKQIADPTDAEIESFFLEYRTNFPGMTPDGRLSEGRPGFYQPRRVRVAYLEAIHDQIEATVGEVTDEEIQARYEEEYMRAVPEDEVESPLGIGNEGLLRDPLLNEAPVLIPQEDADDSPAMESEEEAAQPDAPSEPEPAPEAESPAETETPKEEPAPEAESPQETETSESETPEGESSESESPESEGSEEGSSEEAEGEPEALLKTFDDLQFVAYQEEGSTEQSSDSEDAPSSDEPSAEEATETSPADESPAAESEPAPEKSEEQPVEKSEDPAPLTVPSEEPANADETASDESSADDKPEMKSEESEGASEETSTEEAPAEEDPVPPAPESDTRELTEQLKLEIRDTILRERTVAEIQKRMTAAQQFVAELGRNVAFGEVIEEGFISLEEATEQIKKYAAENDLEYIETPFMSAQELRESEDYPIGSGFVPALRFQEVPVVLFSTSSSDRLRPQQARNLFTGSEYVFWKFSEKPAYPPESLKDEPNLRAQVIDAWKKMKALPLAKERAEELAEIVRKSDKPMVEALSDERVTNDGDNLFLTVKTTGEFSWMTQGFAPSTGMQQQAQPRRSVVAAAPDAGERFFEMVFEELTPSEVGVVPNDDDSAIYIVQVEGSNESTAEKMDAMRKEFLDQGFQFSYMALGRELLSEYAEDISAMLWNKYDVQLYSSDPEVNAGE</sequence>
<protein>
    <recommendedName>
        <fullName evidence="5">Periplasmic folding chaperone</fullName>
    </recommendedName>
</protein>
<organism evidence="3 4">
    <name type="scientific">Thalassoglobus neptunius</name>
    <dbReference type="NCBI Taxonomy" id="1938619"/>
    <lineage>
        <taxon>Bacteria</taxon>
        <taxon>Pseudomonadati</taxon>
        <taxon>Planctomycetota</taxon>
        <taxon>Planctomycetia</taxon>
        <taxon>Planctomycetales</taxon>
        <taxon>Planctomycetaceae</taxon>
        <taxon>Thalassoglobus</taxon>
    </lineage>
</organism>
<gene>
    <name evidence="3" type="ORF">KOR42_37100</name>
</gene>
<feature type="compositionally biased region" description="Low complexity" evidence="1">
    <location>
        <begin position="502"/>
        <end position="515"/>
    </location>
</feature>
<dbReference type="Proteomes" id="UP000317243">
    <property type="component" value="Unassembled WGS sequence"/>
</dbReference>
<dbReference type="RefSeq" id="WP_146511146.1">
    <property type="nucleotide sequence ID" value="NZ_SIHI01000015.1"/>
</dbReference>
<feature type="compositionally biased region" description="Acidic residues" evidence="1">
    <location>
        <begin position="374"/>
        <end position="387"/>
    </location>
</feature>
<comment type="caution">
    <text evidence="3">The sequence shown here is derived from an EMBL/GenBank/DDBJ whole genome shotgun (WGS) entry which is preliminary data.</text>
</comment>
<evidence type="ECO:0000313" key="4">
    <source>
        <dbReference type="Proteomes" id="UP000317243"/>
    </source>
</evidence>
<reference evidence="3 4" key="1">
    <citation type="submission" date="2019-02" db="EMBL/GenBank/DDBJ databases">
        <title>Deep-cultivation of Planctomycetes and their phenomic and genomic characterization uncovers novel biology.</title>
        <authorList>
            <person name="Wiegand S."/>
            <person name="Jogler M."/>
            <person name="Boedeker C."/>
            <person name="Pinto D."/>
            <person name="Vollmers J."/>
            <person name="Rivas-Marin E."/>
            <person name="Kohn T."/>
            <person name="Peeters S.H."/>
            <person name="Heuer A."/>
            <person name="Rast P."/>
            <person name="Oberbeckmann S."/>
            <person name="Bunk B."/>
            <person name="Jeske O."/>
            <person name="Meyerdierks A."/>
            <person name="Storesund J.E."/>
            <person name="Kallscheuer N."/>
            <person name="Luecker S."/>
            <person name="Lage O.M."/>
            <person name="Pohl T."/>
            <person name="Merkel B.J."/>
            <person name="Hornburger P."/>
            <person name="Mueller R.-W."/>
            <person name="Bruemmer F."/>
            <person name="Labrenz M."/>
            <person name="Spormann A.M."/>
            <person name="Op Den Camp H."/>
            <person name="Overmann J."/>
            <person name="Amann R."/>
            <person name="Jetten M.S.M."/>
            <person name="Mascher T."/>
            <person name="Medema M.H."/>
            <person name="Devos D.P."/>
            <person name="Kaster A.-K."/>
            <person name="Ovreas L."/>
            <person name="Rohde M."/>
            <person name="Galperin M.Y."/>
            <person name="Jogler C."/>
        </authorList>
    </citation>
    <scope>NUCLEOTIDE SEQUENCE [LARGE SCALE GENOMIC DNA]</scope>
    <source>
        <strain evidence="3 4">KOR42</strain>
    </source>
</reference>
<feature type="compositionally biased region" description="Acidic residues" evidence="1">
    <location>
        <begin position="484"/>
        <end position="501"/>
    </location>
</feature>
<feature type="compositionally biased region" description="Basic and acidic residues" evidence="1">
    <location>
        <begin position="517"/>
        <end position="531"/>
    </location>
</feature>
<keyword evidence="2" id="KW-1133">Transmembrane helix</keyword>
<evidence type="ECO:0008006" key="5">
    <source>
        <dbReference type="Google" id="ProtNLM"/>
    </source>
</evidence>
<keyword evidence="2" id="KW-0472">Membrane</keyword>
<keyword evidence="4" id="KW-1185">Reference proteome</keyword>
<dbReference type="OrthoDB" id="225509at2"/>
<feature type="compositionally biased region" description="Acidic residues" evidence="1">
    <location>
        <begin position="420"/>
        <end position="459"/>
    </location>
</feature>
<dbReference type="AlphaFoldDB" id="A0A5C5WGW8"/>
<feature type="compositionally biased region" description="Basic and acidic residues" evidence="1">
    <location>
        <begin position="555"/>
        <end position="565"/>
    </location>
</feature>
<dbReference type="EMBL" id="SIHI01000015">
    <property type="protein sequence ID" value="TWT50026.1"/>
    <property type="molecule type" value="Genomic_DNA"/>
</dbReference>
<keyword evidence="2" id="KW-0812">Transmembrane</keyword>